<feature type="compositionally biased region" description="Polar residues" evidence="1">
    <location>
        <begin position="94"/>
        <end position="104"/>
    </location>
</feature>
<organism evidence="2 3">
    <name type="scientific">Cannabis sativa</name>
    <name type="common">Hemp</name>
    <name type="synonym">Marijuana</name>
    <dbReference type="NCBI Taxonomy" id="3483"/>
    <lineage>
        <taxon>Eukaryota</taxon>
        <taxon>Viridiplantae</taxon>
        <taxon>Streptophyta</taxon>
        <taxon>Embryophyta</taxon>
        <taxon>Tracheophyta</taxon>
        <taxon>Spermatophyta</taxon>
        <taxon>Magnoliopsida</taxon>
        <taxon>eudicotyledons</taxon>
        <taxon>Gunneridae</taxon>
        <taxon>Pentapetalae</taxon>
        <taxon>rosids</taxon>
        <taxon>fabids</taxon>
        <taxon>Rosales</taxon>
        <taxon>Cannabaceae</taxon>
        <taxon>Cannabis</taxon>
    </lineage>
</organism>
<keyword evidence="3" id="KW-1185">Reference proteome</keyword>
<evidence type="ECO:0000256" key="1">
    <source>
        <dbReference type="SAM" id="MobiDB-lite"/>
    </source>
</evidence>
<name>A0A803QGJ7_CANSA</name>
<accession>A0A803QGJ7</accession>
<feature type="compositionally biased region" description="Basic and acidic residues" evidence="1">
    <location>
        <begin position="108"/>
        <end position="125"/>
    </location>
</feature>
<dbReference type="Proteomes" id="UP000596661">
    <property type="component" value="Chromosome 9"/>
</dbReference>
<dbReference type="AlphaFoldDB" id="A0A803QGJ7"/>
<feature type="region of interest" description="Disordered" evidence="1">
    <location>
        <begin position="69"/>
        <end position="125"/>
    </location>
</feature>
<sequence>MSTHNNCMHVKIVEIPEIQPAPTNVPQQYNIDPHPIHADMPIMTQVMGERSRHLRGLGQLPRLWARAKRATPKLGSFGQVRSGKGGAKRETPKSGPSGQSTVTQEEYEALKRRVKEQEARNECQK</sequence>
<proteinExistence type="predicted"/>
<reference evidence="2" key="2">
    <citation type="submission" date="2021-03" db="UniProtKB">
        <authorList>
            <consortium name="EnsemblPlants"/>
        </authorList>
    </citation>
    <scope>IDENTIFICATION</scope>
</reference>
<reference evidence="2" key="1">
    <citation type="submission" date="2018-11" db="EMBL/GenBank/DDBJ databases">
        <authorList>
            <person name="Grassa J C."/>
        </authorList>
    </citation>
    <scope>NUCLEOTIDE SEQUENCE [LARGE SCALE GENOMIC DNA]</scope>
</reference>
<evidence type="ECO:0000313" key="2">
    <source>
        <dbReference type="EnsemblPlants" id="cds.evm.model.09.532"/>
    </source>
</evidence>
<dbReference type="EMBL" id="UZAU01000723">
    <property type="status" value="NOT_ANNOTATED_CDS"/>
    <property type="molecule type" value="Genomic_DNA"/>
</dbReference>
<protein>
    <submittedName>
        <fullName evidence="2">Uncharacterized protein</fullName>
    </submittedName>
</protein>
<dbReference type="Gramene" id="evm.model.09.532">
    <property type="protein sequence ID" value="cds.evm.model.09.532"/>
    <property type="gene ID" value="evm.TU.09.532"/>
</dbReference>
<dbReference type="EnsemblPlants" id="evm.model.09.532">
    <property type="protein sequence ID" value="cds.evm.model.09.532"/>
    <property type="gene ID" value="evm.TU.09.532"/>
</dbReference>
<evidence type="ECO:0000313" key="3">
    <source>
        <dbReference type="Proteomes" id="UP000596661"/>
    </source>
</evidence>